<dbReference type="GO" id="GO:0004965">
    <property type="term" value="F:G protein-coupled GABA receptor activity"/>
    <property type="evidence" value="ECO:0007669"/>
    <property type="project" value="InterPro"/>
</dbReference>
<dbReference type="InterPro" id="IPR028082">
    <property type="entry name" value="Peripla_BP_I"/>
</dbReference>
<evidence type="ECO:0000313" key="13">
    <source>
        <dbReference type="Proteomes" id="UP000054350"/>
    </source>
</evidence>
<evidence type="ECO:0000256" key="8">
    <source>
        <dbReference type="ARBA" id="ARBA00023224"/>
    </source>
</evidence>
<reference evidence="13" key="2">
    <citation type="submission" date="2009-11" db="EMBL/GenBank/DDBJ databases">
        <title>The Genome Sequence of Allomyces macrogynus strain ATCC 38327.</title>
        <authorList>
            <consortium name="The Broad Institute Genome Sequencing Platform"/>
            <person name="Russ C."/>
            <person name="Cuomo C."/>
            <person name="Shea T."/>
            <person name="Young S.K."/>
            <person name="Zeng Q."/>
            <person name="Koehrsen M."/>
            <person name="Haas B."/>
            <person name="Borodovsky M."/>
            <person name="Guigo R."/>
            <person name="Alvarado L."/>
            <person name="Berlin A."/>
            <person name="Borenstein D."/>
            <person name="Chen Z."/>
            <person name="Engels R."/>
            <person name="Freedman E."/>
            <person name="Gellesch M."/>
            <person name="Goldberg J."/>
            <person name="Griggs A."/>
            <person name="Gujja S."/>
            <person name="Heiman D."/>
            <person name="Hepburn T."/>
            <person name="Howarth C."/>
            <person name="Jen D."/>
            <person name="Larson L."/>
            <person name="Lewis B."/>
            <person name="Mehta T."/>
            <person name="Park D."/>
            <person name="Pearson M."/>
            <person name="Roberts A."/>
            <person name="Saif S."/>
            <person name="Shenoy N."/>
            <person name="Sisk P."/>
            <person name="Stolte C."/>
            <person name="Sykes S."/>
            <person name="Walk T."/>
            <person name="White J."/>
            <person name="Yandava C."/>
            <person name="Burger G."/>
            <person name="Gray M.W."/>
            <person name="Holland P.W.H."/>
            <person name="King N."/>
            <person name="Lang F.B.F."/>
            <person name="Roger A.J."/>
            <person name="Ruiz-Trillo I."/>
            <person name="Lander E."/>
            <person name="Nusbaum C."/>
        </authorList>
    </citation>
    <scope>NUCLEOTIDE SEQUENCE [LARGE SCALE GENOMIC DNA]</scope>
    <source>
        <strain evidence="13">ATCC 38327</strain>
    </source>
</reference>
<evidence type="ECO:0000256" key="1">
    <source>
        <dbReference type="ARBA" id="ARBA00004141"/>
    </source>
</evidence>
<dbReference type="Proteomes" id="UP000054350">
    <property type="component" value="Unassembled WGS sequence"/>
</dbReference>
<dbReference type="VEuPathDB" id="FungiDB:AMAG_09452"/>
<feature type="transmembrane region" description="Helical" evidence="10">
    <location>
        <begin position="690"/>
        <end position="710"/>
    </location>
</feature>
<dbReference type="eggNOG" id="KOG1055">
    <property type="taxonomic scope" value="Eukaryota"/>
</dbReference>
<dbReference type="GO" id="GO:0007214">
    <property type="term" value="P:gamma-aminobutyric acid signaling pathway"/>
    <property type="evidence" value="ECO:0007669"/>
    <property type="project" value="TreeGrafter"/>
</dbReference>
<feature type="transmembrane region" description="Helical" evidence="10">
    <location>
        <begin position="619"/>
        <end position="646"/>
    </location>
</feature>
<feature type="region of interest" description="Disordered" evidence="9">
    <location>
        <begin position="888"/>
        <end position="946"/>
    </location>
</feature>
<feature type="compositionally biased region" description="Polar residues" evidence="9">
    <location>
        <begin position="890"/>
        <end position="902"/>
    </location>
</feature>
<evidence type="ECO:0000256" key="4">
    <source>
        <dbReference type="ARBA" id="ARBA00023040"/>
    </source>
</evidence>
<feature type="transmembrane region" description="Helical" evidence="10">
    <location>
        <begin position="532"/>
        <end position="551"/>
    </location>
</feature>
<dbReference type="STRING" id="578462.A0A0L0SPY6"/>
<dbReference type="InterPro" id="IPR002455">
    <property type="entry name" value="GPCR3_GABA-B"/>
</dbReference>
<protein>
    <recommendedName>
        <fullName evidence="11">G-protein coupled receptors family 3 profile domain-containing protein</fullName>
    </recommendedName>
</protein>
<dbReference type="Gene3D" id="3.40.50.2300">
    <property type="match status" value="2"/>
</dbReference>
<dbReference type="Pfam" id="PF00003">
    <property type="entry name" value="7tm_3"/>
    <property type="match status" value="1"/>
</dbReference>
<keyword evidence="5 10" id="KW-0472">Membrane</keyword>
<comment type="subcellular location">
    <subcellularLocation>
        <location evidence="1">Membrane</location>
        <topology evidence="1">Multi-pass membrane protein</topology>
    </subcellularLocation>
</comment>
<sequence length="946" mass="100734">MTRRTRRGPRHGRWRHSNELTYRKRKTATMVMIVAFVILALLSAIQLADAVTTLPIALILPLSDAALGPGFRAVRNVTHLALPSMNALDSRYNFAFVTEDSGHTRSGTIAAMVKAVTQSNTVGMIGEYSSSITIPLSLAGAQYQMWHCAPSSSSDLSNKVEFPRYLRAWPPDPQQGLRMATLALAMGWRSVNVVYGTDAYGQSIGNAFLASAAQLGINVETSLVFQPGTKDMSAIGAALKASASNIVVFQAFAGDSVTLLREARKQGIIGDNYAWLSSESVALYFTALDPSDPVQYAQDVSNAQGLHYIFAQHSANNAEYAALQARYTAAYGPGTDVSSLAMATHYYDCALAMARGLIQLANQYGTAALFAHNTNATLQEFLAGASGFDGVTGWFVTDSIGDRLGDFDVYYFEGTAAKLTSTVYTNGTVNTINPPMFYSGSSTPPLDRPAKALAYPTWSDAGVIVLAVIRAILLGLVAAAIGYLYFKRDIKVVKNLSFPFLAVIAFGSIVVLVSEFLIVGTPVGQWACHGPGWILAIGFELVMAGLAVKTYRVWSIFDNKYLSVSKRIDNSYLMGVVAVAVLVQSIIFAVWIGAFPMAPRVVPNKQYLLYECAPTTARGIAALPVLLGVSLGYNGLLLLIVAYFGYKTRNVMSAFRETVWILYSAQNVVLASVVAIPCALMMVADWGLGTYYVRAAMVLYAVAFVFYALVGRVAWTLLSTNGNGGPDGGGKSMAVSVMASAIKTFKPDFNPGKGTMSTEATLGVTAKAESSGAVTATLDRESGKVMHMHGVYPVKRTAGTWLPTAWQMHAMHLHVREGLLTLVPEGSGAVAPHRGSSMRVKHVQYDPEPPTAVNALEVFYTGAGGGAWLVQFATADERDAWSKALAGVSVKSTTSKSGARGSSSKHGRTASQDGSGSGSASAEQQGSNTGHAMPATRRSAAGGARD</sequence>
<keyword evidence="2 10" id="KW-0812">Transmembrane</keyword>
<keyword evidence="13" id="KW-1185">Reference proteome</keyword>
<keyword evidence="4" id="KW-0297">G-protein coupled receptor</keyword>
<proteinExistence type="predicted"/>
<evidence type="ECO:0000256" key="7">
    <source>
        <dbReference type="ARBA" id="ARBA00023180"/>
    </source>
</evidence>
<evidence type="ECO:0000256" key="6">
    <source>
        <dbReference type="ARBA" id="ARBA00023170"/>
    </source>
</evidence>
<keyword evidence="7" id="KW-0325">Glycoprotein</keyword>
<evidence type="ECO:0000259" key="11">
    <source>
        <dbReference type="PROSITE" id="PS50259"/>
    </source>
</evidence>
<evidence type="ECO:0000256" key="3">
    <source>
        <dbReference type="ARBA" id="ARBA00022989"/>
    </source>
</evidence>
<dbReference type="Pfam" id="PF01094">
    <property type="entry name" value="ANF_receptor"/>
    <property type="match status" value="1"/>
</dbReference>
<evidence type="ECO:0000256" key="10">
    <source>
        <dbReference type="SAM" id="Phobius"/>
    </source>
</evidence>
<evidence type="ECO:0000256" key="9">
    <source>
        <dbReference type="SAM" id="MobiDB-lite"/>
    </source>
</evidence>
<feature type="transmembrane region" description="Helical" evidence="10">
    <location>
        <begin position="461"/>
        <end position="486"/>
    </location>
</feature>
<dbReference type="InterPro" id="IPR017978">
    <property type="entry name" value="GPCR_3_C"/>
</dbReference>
<keyword evidence="6" id="KW-0675">Receptor</keyword>
<reference evidence="12 13" key="1">
    <citation type="submission" date="2009-11" db="EMBL/GenBank/DDBJ databases">
        <title>Annotation of Allomyces macrogynus ATCC 38327.</title>
        <authorList>
            <consortium name="The Broad Institute Genome Sequencing Platform"/>
            <person name="Russ C."/>
            <person name="Cuomo C."/>
            <person name="Burger G."/>
            <person name="Gray M.W."/>
            <person name="Holland P.W.H."/>
            <person name="King N."/>
            <person name="Lang F.B.F."/>
            <person name="Roger A.J."/>
            <person name="Ruiz-Trillo I."/>
            <person name="Young S.K."/>
            <person name="Zeng Q."/>
            <person name="Gargeya S."/>
            <person name="Fitzgerald M."/>
            <person name="Haas B."/>
            <person name="Abouelleil A."/>
            <person name="Alvarado L."/>
            <person name="Arachchi H.M."/>
            <person name="Berlin A."/>
            <person name="Chapman S.B."/>
            <person name="Gearin G."/>
            <person name="Goldberg J."/>
            <person name="Griggs A."/>
            <person name="Gujja S."/>
            <person name="Hansen M."/>
            <person name="Heiman D."/>
            <person name="Howarth C."/>
            <person name="Larimer J."/>
            <person name="Lui A."/>
            <person name="MacDonald P.J.P."/>
            <person name="McCowen C."/>
            <person name="Montmayeur A."/>
            <person name="Murphy C."/>
            <person name="Neiman D."/>
            <person name="Pearson M."/>
            <person name="Priest M."/>
            <person name="Roberts A."/>
            <person name="Saif S."/>
            <person name="Shea T."/>
            <person name="Sisk P."/>
            <person name="Stolte C."/>
            <person name="Sykes S."/>
            <person name="Wortman J."/>
            <person name="Nusbaum C."/>
            <person name="Birren B."/>
        </authorList>
    </citation>
    <scope>NUCLEOTIDE SEQUENCE [LARGE SCALE GENOMIC DNA]</scope>
    <source>
        <strain evidence="12 13">ATCC 38327</strain>
    </source>
</reference>
<dbReference type="GO" id="GO:0038039">
    <property type="term" value="C:G protein-coupled receptor heterodimeric complex"/>
    <property type="evidence" value="ECO:0007669"/>
    <property type="project" value="TreeGrafter"/>
</dbReference>
<dbReference type="OrthoDB" id="5984008at2759"/>
<keyword evidence="3 10" id="KW-1133">Transmembrane helix</keyword>
<dbReference type="EMBL" id="GG745344">
    <property type="protein sequence ID" value="KNE64430.1"/>
    <property type="molecule type" value="Genomic_DNA"/>
</dbReference>
<dbReference type="InterPro" id="IPR001828">
    <property type="entry name" value="ANF_lig-bd_rcpt"/>
</dbReference>
<gene>
    <name evidence="12" type="ORF">AMAG_09452</name>
</gene>
<organism evidence="12 13">
    <name type="scientific">Allomyces macrogynus (strain ATCC 38327)</name>
    <name type="common">Allomyces javanicus var. macrogynus</name>
    <dbReference type="NCBI Taxonomy" id="578462"/>
    <lineage>
        <taxon>Eukaryota</taxon>
        <taxon>Fungi</taxon>
        <taxon>Fungi incertae sedis</taxon>
        <taxon>Blastocladiomycota</taxon>
        <taxon>Blastocladiomycetes</taxon>
        <taxon>Blastocladiales</taxon>
        <taxon>Blastocladiaceae</taxon>
        <taxon>Allomyces</taxon>
    </lineage>
</organism>
<feature type="transmembrane region" description="Helical" evidence="10">
    <location>
        <begin position="572"/>
        <end position="599"/>
    </location>
</feature>
<dbReference type="PANTHER" id="PTHR10519">
    <property type="entry name" value="GABA-B RECEPTOR"/>
    <property type="match status" value="1"/>
</dbReference>
<feature type="domain" description="G-protein coupled receptors family 3 profile" evidence="11">
    <location>
        <begin position="462"/>
        <end position="686"/>
    </location>
</feature>
<dbReference type="PROSITE" id="PS50259">
    <property type="entry name" value="G_PROTEIN_RECEP_F3_4"/>
    <property type="match status" value="1"/>
</dbReference>
<feature type="transmembrane region" description="Helical" evidence="10">
    <location>
        <begin position="498"/>
        <end position="520"/>
    </location>
</feature>
<accession>A0A0L0SPY6</accession>
<feature type="transmembrane region" description="Helical" evidence="10">
    <location>
        <begin position="658"/>
        <end position="684"/>
    </location>
</feature>
<evidence type="ECO:0000313" key="12">
    <source>
        <dbReference type="EMBL" id="KNE64430.1"/>
    </source>
</evidence>
<name>A0A0L0SPY6_ALLM3</name>
<evidence type="ECO:0000256" key="2">
    <source>
        <dbReference type="ARBA" id="ARBA00022692"/>
    </source>
</evidence>
<keyword evidence="8" id="KW-0807">Transducer</keyword>
<evidence type="ECO:0000256" key="5">
    <source>
        <dbReference type="ARBA" id="ARBA00023136"/>
    </source>
</evidence>
<dbReference type="SUPFAM" id="SSF53822">
    <property type="entry name" value="Periplasmic binding protein-like I"/>
    <property type="match status" value="1"/>
</dbReference>
<dbReference type="PANTHER" id="PTHR10519:SF20">
    <property type="entry name" value="G-PROTEIN COUPLED RECEPTOR 156-RELATED"/>
    <property type="match status" value="1"/>
</dbReference>
<dbReference type="AlphaFoldDB" id="A0A0L0SPY6"/>
<feature type="compositionally biased region" description="Low complexity" evidence="9">
    <location>
        <begin position="910"/>
        <end position="927"/>
    </location>
</feature>